<dbReference type="GO" id="GO:0005829">
    <property type="term" value="C:cytosol"/>
    <property type="evidence" value="ECO:0007669"/>
    <property type="project" value="TreeGrafter"/>
</dbReference>
<keyword evidence="7" id="KW-0067">ATP-binding</keyword>
<dbReference type="OrthoDB" id="9810880at2"/>
<dbReference type="PANTHER" id="PTHR20858">
    <property type="entry name" value="PHOSPHOMETHYLPYRIMIDINE KINASE"/>
    <property type="match status" value="1"/>
</dbReference>
<dbReference type="AlphaFoldDB" id="A0A1W5ZRH3"/>
<evidence type="ECO:0000256" key="9">
    <source>
        <dbReference type="ARBA" id="ARBA00042307"/>
    </source>
</evidence>
<keyword evidence="4" id="KW-0479">Metal-binding</keyword>
<keyword evidence="3" id="KW-0808">Transferase</keyword>
<dbReference type="EMBL" id="CP020772">
    <property type="protein sequence ID" value="ARI75894.1"/>
    <property type="molecule type" value="Genomic_DNA"/>
</dbReference>
<evidence type="ECO:0000256" key="7">
    <source>
        <dbReference type="ARBA" id="ARBA00022840"/>
    </source>
</evidence>
<evidence type="ECO:0000256" key="11">
    <source>
        <dbReference type="ARBA" id="ARBA00042396"/>
    </source>
</evidence>
<keyword evidence="8" id="KW-0460">Magnesium</keyword>
<evidence type="ECO:0000256" key="8">
    <source>
        <dbReference type="ARBA" id="ARBA00022842"/>
    </source>
</evidence>
<organism evidence="15 16">
    <name type="scientific">Halobacillus mangrovi</name>
    <dbReference type="NCBI Taxonomy" id="402384"/>
    <lineage>
        <taxon>Bacteria</taxon>
        <taxon>Bacillati</taxon>
        <taxon>Bacillota</taxon>
        <taxon>Bacilli</taxon>
        <taxon>Bacillales</taxon>
        <taxon>Bacillaceae</taxon>
        <taxon>Halobacillus</taxon>
    </lineage>
</organism>
<dbReference type="PANTHER" id="PTHR20858:SF19">
    <property type="entry name" value="PYRIDOXINE KINASE"/>
    <property type="match status" value="1"/>
</dbReference>
<dbReference type="RefSeq" id="WP_085027876.1">
    <property type="nucleotide sequence ID" value="NZ_CP020772.1"/>
</dbReference>
<dbReference type="Gene3D" id="3.40.1190.20">
    <property type="match status" value="1"/>
</dbReference>
<evidence type="ECO:0000256" key="6">
    <source>
        <dbReference type="ARBA" id="ARBA00022777"/>
    </source>
</evidence>
<evidence type="ECO:0000256" key="5">
    <source>
        <dbReference type="ARBA" id="ARBA00022741"/>
    </source>
</evidence>
<sequence length="266" mass="28829">MSIPRVLSIAGSASQGSAGIQADLKTFQEFDVYGMSAITAIVANNSTTDQGIFTQPIESIEAQIHASLEHVGADALKTGMLFTKEIIKRTAELIQESNVEHIVIDPVMIGKMGSQLLKDEAIEVLVNELVPKATIITPNLHEAARMLECSLPKTPEDMKIIARDLYSLGSKYVLLKGGALENYPAVDMLYDGKSIVELESERIPTVHTSGAGCTYSAAIASELARGYDVEDAVRRAKSFVTSAIRYALSFDRGIGSTYHAAHRTRR</sequence>
<comment type="similarity">
    <text evidence="1">Belongs to the ThiD family.</text>
</comment>
<dbReference type="NCBIfam" id="TIGR00097">
    <property type="entry name" value="HMP-P_kinase"/>
    <property type="match status" value="1"/>
</dbReference>
<dbReference type="STRING" id="402384.HM131_03200"/>
<keyword evidence="5" id="KW-0547">Nucleotide-binding</keyword>
<dbReference type="CDD" id="cd01169">
    <property type="entry name" value="HMPP_kinase"/>
    <property type="match status" value="1"/>
</dbReference>
<dbReference type="SUPFAM" id="SSF53613">
    <property type="entry name" value="Ribokinase-like"/>
    <property type="match status" value="1"/>
</dbReference>
<evidence type="ECO:0000256" key="3">
    <source>
        <dbReference type="ARBA" id="ARBA00022679"/>
    </source>
</evidence>
<dbReference type="Pfam" id="PF08543">
    <property type="entry name" value="Phos_pyr_kin"/>
    <property type="match status" value="1"/>
</dbReference>
<evidence type="ECO:0000256" key="4">
    <source>
        <dbReference type="ARBA" id="ARBA00022723"/>
    </source>
</evidence>
<accession>A0A1W5ZRH3</accession>
<dbReference type="Proteomes" id="UP000192527">
    <property type="component" value="Chromosome"/>
</dbReference>
<evidence type="ECO:0000256" key="10">
    <source>
        <dbReference type="ARBA" id="ARBA00042348"/>
    </source>
</evidence>
<protein>
    <recommendedName>
        <fullName evidence="2">pyridoxal kinase</fullName>
        <ecNumber evidence="2">2.7.1.35</ecNumber>
    </recommendedName>
    <alternativeName>
        <fullName evidence="10">PN/PL/PM kinase</fullName>
    </alternativeName>
    <alternativeName>
        <fullName evidence="11">Pyridoxal kinase</fullName>
    </alternativeName>
    <alternativeName>
        <fullName evidence="9">Pyridoxamine kinase</fullName>
    </alternativeName>
    <alternativeName>
        <fullName evidence="12">Vitamin B6 kinase</fullName>
    </alternativeName>
</protein>
<dbReference type="FunFam" id="3.40.1190.20:FF:000003">
    <property type="entry name" value="Phosphomethylpyrimidine kinase ThiD"/>
    <property type="match status" value="1"/>
</dbReference>
<evidence type="ECO:0000313" key="16">
    <source>
        <dbReference type="Proteomes" id="UP000192527"/>
    </source>
</evidence>
<evidence type="ECO:0000313" key="15">
    <source>
        <dbReference type="EMBL" id="ARI75894.1"/>
    </source>
</evidence>
<keyword evidence="6 15" id="KW-0418">Kinase</keyword>
<dbReference type="KEGG" id="hmn:HM131_03200"/>
<dbReference type="EC" id="2.7.1.35" evidence="2"/>
<reference evidence="15 16" key="1">
    <citation type="submission" date="2017-04" db="EMBL/GenBank/DDBJ databases">
        <title>The whole genome sequencing and assembly of Halobacillus mangrovi strain.</title>
        <authorList>
            <person name="Lee S.-J."/>
            <person name="Park M.-K."/>
            <person name="Kim J.-Y."/>
            <person name="Lee Y.-J."/>
            <person name="Yi H."/>
            <person name="Bahn Y.-S."/>
            <person name="Kim J.F."/>
            <person name="Lee D.-W."/>
        </authorList>
    </citation>
    <scope>NUCLEOTIDE SEQUENCE [LARGE SCALE GENOMIC DNA]</scope>
    <source>
        <strain evidence="15 16">KTB 131</strain>
    </source>
</reference>
<dbReference type="GO" id="GO:0008902">
    <property type="term" value="F:hydroxymethylpyrimidine kinase activity"/>
    <property type="evidence" value="ECO:0007669"/>
    <property type="project" value="TreeGrafter"/>
</dbReference>
<dbReference type="GO" id="GO:0008972">
    <property type="term" value="F:phosphomethylpyrimidine kinase activity"/>
    <property type="evidence" value="ECO:0007669"/>
    <property type="project" value="InterPro"/>
</dbReference>
<dbReference type="InterPro" id="IPR013749">
    <property type="entry name" value="PM/HMP-P_kinase-1"/>
</dbReference>
<dbReference type="GO" id="GO:0008478">
    <property type="term" value="F:pyridoxal kinase activity"/>
    <property type="evidence" value="ECO:0007669"/>
    <property type="project" value="UniProtKB-EC"/>
</dbReference>
<dbReference type="GO" id="GO:0005524">
    <property type="term" value="F:ATP binding"/>
    <property type="evidence" value="ECO:0007669"/>
    <property type="project" value="UniProtKB-KW"/>
</dbReference>
<evidence type="ECO:0000256" key="1">
    <source>
        <dbReference type="ARBA" id="ARBA00009879"/>
    </source>
</evidence>
<dbReference type="InterPro" id="IPR004399">
    <property type="entry name" value="HMP/HMP-P_kinase_dom"/>
</dbReference>
<dbReference type="InterPro" id="IPR029056">
    <property type="entry name" value="Ribokinase-like"/>
</dbReference>
<keyword evidence="16" id="KW-1185">Reference proteome</keyword>
<dbReference type="GO" id="GO:0009228">
    <property type="term" value="P:thiamine biosynthetic process"/>
    <property type="evidence" value="ECO:0007669"/>
    <property type="project" value="InterPro"/>
</dbReference>
<evidence type="ECO:0000259" key="14">
    <source>
        <dbReference type="Pfam" id="PF08543"/>
    </source>
</evidence>
<evidence type="ECO:0000256" key="13">
    <source>
        <dbReference type="ARBA" id="ARBA00049293"/>
    </source>
</evidence>
<gene>
    <name evidence="15" type="ORF">HM131_03200</name>
</gene>
<feature type="domain" description="Pyridoxamine kinase/Phosphomethylpyrimidine kinase" evidence="14">
    <location>
        <begin position="14"/>
        <end position="256"/>
    </location>
</feature>
<proteinExistence type="inferred from homology"/>
<name>A0A1W5ZRH3_9BACI</name>
<evidence type="ECO:0000256" key="12">
    <source>
        <dbReference type="ARBA" id="ARBA00042531"/>
    </source>
</evidence>
<evidence type="ECO:0000256" key="2">
    <source>
        <dbReference type="ARBA" id="ARBA00012104"/>
    </source>
</evidence>
<dbReference type="GO" id="GO:0046872">
    <property type="term" value="F:metal ion binding"/>
    <property type="evidence" value="ECO:0007669"/>
    <property type="project" value="UniProtKB-KW"/>
</dbReference>
<comment type="catalytic activity">
    <reaction evidence="13">
        <text>pyridoxal + ATP = pyridoxal 5'-phosphate + ADP + H(+)</text>
        <dbReference type="Rhea" id="RHEA:10224"/>
        <dbReference type="ChEBI" id="CHEBI:15378"/>
        <dbReference type="ChEBI" id="CHEBI:17310"/>
        <dbReference type="ChEBI" id="CHEBI:30616"/>
        <dbReference type="ChEBI" id="CHEBI:456216"/>
        <dbReference type="ChEBI" id="CHEBI:597326"/>
        <dbReference type="EC" id="2.7.1.35"/>
    </reaction>
</comment>